<name>A0A1W1X4M3_9BACT</name>
<sequence>MEFAYSAASFRLRSLREAVNAIAEGGFRAVELLADRPHLFPQDFQASRIDELSQCLEDRKMKVVNLNACSVSALGDGVRPAWIEEDWKQRELRIRYTLDSLRLAAALGIPSVTTNGGGPIPESMNEKEAWRLFVANMHRVLPLAVKLKVRLLVQCEPESLIRSSTQLKKLMEELSDLDALGVDFDPVHAWCEGEDPCEAFERLREHVVHIHLSDGGEDRKHRHLPLGEGAMDVVRFLRCVQETGYSGAVTVHVSSAEREAAEVVEAAVSYLRQWGFWRD</sequence>
<dbReference type="InterPro" id="IPR013022">
    <property type="entry name" value="Xyl_isomerase-like_TIM-brl"/>
</dbReference>
<dbReference type="EMBL" id="FWXF01000002">
    <property type="protein sequence ID" value="SMC18845.1"/>
    <property type="molecule type" value="Genomic_DNA"/>
</dbReference>
<keyword evidence="3" id="KW-1185">Reference proteome</keyword>
<feature type="domain" description="Xylose isomerase-like TIM barrel" evidence="1">
    <location>
        <begin position="20"/>
        <end position="273"/>
    </location>
</feature>
<dbReference type="SUPFAM" id="SSF51658">
    <property type="entry name" value="Xylose isomerase-like"/>
    <property type="match status" value="1"/>
</dbReference>
<dbReference type="Proteomes" id="UP000192783">
    <property type="component" value="Unassembled WGS sequence"/>
</dbReference>
<evidence type="ECO:0000259" key="1">
    <source>
        <dbReference type="Pfam" id="PF01261"/>
    </source>
</evidence>
<evidence type="ECO:0000313" key="3">
    <source>
        <dbReference type="Proteomes" id="UP000192783"/>
    </source>
</evidence>
<dbReference type="GO" id="GO:0016853">
    <property type="term" value="F:isomerase activity"/>
    <property type="evidence" value="ECO:0007669"/>
    <property type="project" value="UniProtKB-KW"/>
</dbReference>
<dbReference type="PANTHER" id="PTHR12110">
    <property type="entry name" value="HYDROXYPYRUVATE ISOMERASE"/>
    <property type="match status" value="1"/>
</dbReference>
<dbReference type="PANTHER" id="PTHR12110:SF21">
    <property type="entry name" value="XYLOSE ISOMERASE-LIKE TIM BARREL DOMAIN-CONTAINING PROTEIN"/>
    <property type="match status" value="1"/>
</dbReference>
<dbReference type="InterPro" id="IPR050312">
    <property type="entry name" value="IolE/XylAMocC-like"/>
</dbReference>
<dbReference type="STRING" id="1121390.SAMN02746041_00556"/>
<keyword evidence="2" id="KW-0413">Isomerase</keyword>
<proteinExistence type="predicted"/>
<evidence type="ECO:0000313" key="2">
    <source>
        <dbReference type="EMBL" id="SMC18845.1"/>
    </source>
</evidence>
<dbReference type="RefSeq" id="WP_084056036.1">
    <property type="nucleotide sequence ID" value="NZ_FWXF01000002.1"/>
</dbReference>
<dbReference type="Pfam" id="PF01261">
    <property type="entry name" value="AP_endonuc_2"/>
    <property type="match status" value="1"/>
</dbReference>
<dbReference type="AlphaFoldDB" id="A0A1W1X4M3"/>
<organism evidence="2 3">
    <name type="scientific">Desulfacinum hydrothermale DSM 13146</name>
    <dbReference type="NCBI Taxonomy" id="1121390"/>
    <lineage>
        <taxon>Bacteria</taxon>
        <taxon>Pseudomonadati</taxon>
        <taxon>Thermodesulfobacteriota</taxon>
        <taxon>Syntrophobacteria</taxon>
        <taxon>Syntrophobacterales</taxon>
        <taxon>Syntrophobacteraceae</taxon>
        <taxon>Desulfacinum</taxon>
    </lineage>
</organism>
<dbReference type="Gene3D" id="3.20.20.150">
    <property type="entry name" value="Divalent-metal-dependent TIM barrel enzymes"/>
    <property type="match status" value="1"/>
</dbReference>
<reference evidence="2 3" key="1">
    <citation type="submission" date="2017-04" db="EMBL/GenBank/DDBJ databases">
        <authorList>
            <person name="Afonso C.L."/>
            <person name="Miller P.J."/>
            <person name="Scott M.A."/>
            <person name="Spackman E."/>
            <person name="Goraichik I."/>
            <person name="Dimitrov K.M."/>
            <person name="Suarez D.L."/>
            <person name="Swayne D.E."/>
        </authorList>
    </citation>
    <scope>NUCLEOTIDE SEQUENCE [LARGE SCALE GENOMIC DNA]</scope>
    <source>
        <strain evidence="2 3">DSM 13146</strain>
    </source>
</reference>
<gene>
    <name evidence="2" type="ORF">SAMN02746041_00556</name>
</gene>
<dbReference type="InterPro" id="IPR036237">
    <property type="entry name" value="Xyl_isomerase-like_sf"/>
</dbReference>
<dbReference type="OrthoDB" id="9801426at2"/>
<accession>A0A1W1X4M3</accession>
<protein>
    <submittedName>
        <fullName evidence="2">Sugar phosphate isomerase/epimerase</fullName>
    </submittedName>
</protein>